<accession>A0A6L2LY63</accession>
<gene>
    <name evidence="1" type="ORF">Tci_037063</name>
</gene>
<protein>
    <submittedName>
        <fullName evidence="1">Uncharacterized protein</fullName>
    </submittedName>
</protein>
<dbReference type="EMBL" id="BKCJ010005134">
    <property type="protein sequence ID" value="GEU65085.1"/>
    <property type="molecule type" value="Genomic_DNA"/>
</dbReference>
<proteinExistence type="predicted"/>
<evidence type="ECO:0000313" key="1">
    <source>
        <dbReference type="EMBL" id="GEU65085.1"/>
    </source>
</evidence>
<reference evidence="1" key="1">
    <citation type="journal article" date="2019" name="Sci. Rep.">
        <title>Draft genome of Tanacetum cinerariifolium, the natural source of mosquito coil.</title>
        <authorList>
            <person name="Yamashiro T."/>
            <person name="Shiraishi A."/>
            <person name="Satake H."/>
            <person name="Nakayama K."/>
        </authorList>
    </citation>
    <scope>NUCLEOTIDE SEQUENCE</scope>
</reference>
<name>A0A6L2LY63_TANCI</name>
<sequence length="224" mass="24776">MVGHSHKWNDEASIRKISNDGSDGIAAITNKLDSLGRDMKKLKESVHAIQVGCDIYEGMHLTKECPLEEGKTVEEVKYGEFGRPFQGNGGNGARYQAGPQGESTNLNLKNQDDAIKSLDAKVGQLAKYFQAKITGSAPITSTYVNHCKAIFTNDGLPLYTPFGFSIDNSNDSSSVSFVSNKEMQKIKEVIEVKEDPVPRHLPIVNHYVEPYVPPIPFREHLKRA</sequence>
<comment type="caution">
    <text evidence="1">The sequence shown here is derived from an EMBL/GenBank/DDBJ whole genome shotgun (WGS) entry which is preliminary data.</text>
</comment>
<organism evidence="1">
    <name type="scientific">Tanacetum cinerariifolium</name>
    <name type="common">Dalmatian daisy</name>
    <name type="synonym">Chrysanthemum cinerariifolium</name>
    <dbReference type="NCBI Taxonomy" id="118510"/>
    <lineage>
        <taxon>Eukaryota</taxon>
        <taxon>Viridiplantae</taxon>
        <taxon>Streptophyta</taxon>
        <taxon>Embryophyta</taxon>
        <taxon>Tracheophyta</taxon>
        <taxon>Spermatophyta</taxon>
        <taxon>Magnoliopsida</taxon>
        <taxon>eudicotyledons</taxon>
        <taxon>Gunneridae</taxon>
        <taxon>Pentapetalae</taxon>
        <taxon>asterids</taxon>
        <taxon>campanulids</taxon>
        <taxon>Asterales</taxon>
        <taxon>Asteraceae</taxon>
        <taxon>Asteroideae</taxon>
        <taxon>Anthemideae</taxon>
        <taxon>Anthemidinae</taxon>
        <taxon>Tanacetum</taxon>
    </lineage>
</organism>
<dbReference type="AlphaFoldDB" id="A0A6L2LY63"/>